<keyword evidence="7" id="KW-1185">Reference proteome</keyword>
<dbReference type="InterPro" id="IPR001604">
    <property type="entry name" value="Endo_G_ENPP1-like_dom"/>
</dbReference>
<gene>
    <name evidence="6" type="ORF">C8E00_102229</name>
</gene>
<keyword evidence="6" id="KW-0540">Nuclease</keyword>
<evidence type="ECO:0000313" key="6">
    <source>
        <dbReference type="EMBL" id="TDU23737.1"/>
    </source>
</evidence>
<dbReference type="InterPro" id="IPR044925">
    <property type="entry name" value="His-Me_finger_sf"/>
</dbReference>
<dbReference type="AlphaFoldDB" id="A0A4R7NS67"/>
<feature type="transmembrane region" description="Helical" evidence="3">
    <location>
        <begin position="12"/>
        <end position="32"/>
    </location>
</feature>
<dbReference type="OrthoDB" id="9811262at2"/>
<organism evidence="6 7">
    <name type="scientific">Chromohalobacter marismortui</name>
    <dbReference type="NCBI Taxonomy" id="42055"/>
    <lineage>
        <taxon>Bacteria</taxon>
        <taxon>Pseudomonadati</taxon>
        <taxon>Pseudomonadota</taxon>
        <taxon>Gammaproteobacteria</taxon>
        <taxon>Oceanospirillales</taxon>
        <taxon>Halomonadaceae</taxon>
        <taxon>Chromohalobacter</taxon>
    </lineage>
</organism>
<protein>
    <submittedName>
        <fullName evidence="6">Endonuclease G</fullName>
    </submittedName>
</protein>
<reference evidence="6 7" key="1">
    <citation type="submission" date="2019-03" db="EMBL/GenBank/DDBJ databases">
        <title>Genomic Encyclopedia of Type Strains, Phase IV (KMG-IV): sequencing the most valuable type-strain genomes for metagenomic binning, comparative biology and taxonomic classification.</title>
        <authorList>
            <person name="Goeker M."/>
        </authorList>
    </citation>
    <scope>NUCLEOTIDE SEQUENCE [LARGE SCALE GENOMIC DNA]</scope>
    <source>
        <strain evidence="6 7">DSM 6770</strain>
    </source>
</reference>
<sequence>MIAVISYQLRRLVRGTGIALIFAVVGSGLWYWQEREVRERLSWMGVPEWQTTSWQGFNRVLRNDGFLVGWSDIRVSPLWVSYVLQETADGPIGERPNGFARDWRSLWPVTSGQYTRSGYDRGHLAPNYAIARVYGRDAQLDTFRMTNITPQRPDLNRRVWQRLEEVVMDDFLPRFGQLQVVTGPVFDARFLHRIGFTQVPAAFYKIIVVPGEHPRALAFLVPQTVHGDEPLDRFLVSIDELEARTRLDFFPRLADEVETPLESQIKTRGWALERVARQPGRYH</sequence>
<feature type="active site" description="Proton acceptor" evidence="1">
    <location>
        <position position="123"/>
    </location>
</feature>
<comment type="caution">
    <text evidence="6">The sequence shown here is derived from an EMBL/GenBank/DDBJ whole genome shotgun (WGS) entry which is preliminary data.</text>
</comment>
<dbReference type="InterPro" id="IPR040255">
    <property type="entry name" value="Non-specific_endonuclease"/>
</dbReference>
<dbReference type="SMART" id="SM00477">
    <property type="entry name" value="NUC"/>
    <property type="match status" value="1"/>
</dbReference>
<evidence type="ECO:0000313" key="7">
    <source>
        <dbReference type="Proteomes" id="UP000295380"/>
    </source>
</evidence>
<keyword evidence="2" id="KW-0479">Metal-binding</keyword>
<keyword evidence="6" id="KW-0255">Endonuclease</keyword>
<dbReference type="InterPro" id="IPR020821">
    <property type="entry name" value="ENPP1-3/EXOG-like_nuc-like"/>
</dbReference>
<keyword evidence="6" id="KW-0378">Hydrolase</keyword>
<dbReference type="GO" id="GO:0016787">
    <property type="term" value="F:hydrolase activity"/>
    <property type="evidence" value="ECO:0007669"/>
    <property type="project" value="InterPro"/>
</dbReference>
<evidence type="ECO:0000256" key="3">
    <source>
        <dbReference type="SAM" id="Phobius"/>
    </source>
</evidence>
<proteinExistence type="predicted"/>
<dbReference type="Proteomes" id="UP000295380">
    <property type="component" value="Unassembled WGS sequence"/>
</dbReference>
<dbReference type="Gene3D" id="3.40.570.10">
    <property type="entry name" value="Extracellular Endonuclease, subunit A"/>
    <property type="match status" value="1"/>
</dbReference>
<evidence type="ECO:0000259" key="4">
    <source>
        <dbReference type="SMART" id="SM00477"/>
    </source>
</evidence>
<dbReference type="Pfam" id="PF01223">
    <property type="entry name" value="Endonuclease_NS"/>
    <property type="match status" value="1"/>
</dbReference>
<dbReference type="PANTHER" id="PTHR13966">
    <property type="entry name" value="ENDONUCLEASE RELATED"/>
    <property type="match status" value="1"/>
</dbReference>
<dbReference type="PANTHER" id="PTHR13966:SF5">
    <property type="entry name" value="ENDONUCLEASE G, MITOCHONDRIAL"/>
    <property type="match status" value="1"/>
</dbReference>
<evidence type="ECO:0000256" key="2">
    <source>
        <dbReference type="PIRSR" id="PIRSR640255-2"/>
    </source>
</evidence>
<dbReference type="GO" id="GO:0003676">
    <property type="term" value="F:nucleic acid binding"/>
    <property type="evidence" value="ECO:0007669"/>
    <property type="project" value="InterPro"/>
</dbReference>
<dbReference type="SUPFAM" id="SSF54060">
    <property type="entry name" value="His-Me finger endonucleases"/>
    <property type="match status" value="1"/>
</dbReference>
<keyword evidence="3" id="KW-0812">Transmembrane</keyword>
<dbReference type="SMART" id="SM00892">
    <property type="entry name" value="Endonuclease_NS"/>
    <property type="match status" value="1"/>
</dbReference>
<feature type="binding site" evidence="2">
    <location>
        <position position="156"/>
    </location>
    <ligand>
        <name>Mg(2+)</name>
        <dbReference type="ChEBI" id="CHEBI:18420"/>
        <note>catalytic</note>
    </ligand>
</feature>
<keyword evidence="3" id="KW-1133">Transmembrane helix</keyword>
<dbReference type="GO" id="GO:0004519">
    <property type="term" value="F:endonuclease activity"/>
    <property type="evidence" value="ECO:0007669"/>
    <property type="project" value="UniProtKB-KW"/>
</dbReference>
<evidence type="ECO:0000256" key="1">
    <source>
        <dbReference type="PIRSR" id="PIRSR640255-1"/>
    </source>
</evidence>
<dbReference type="RefSeq" id="WP_133695048.1">
    <property type="nucleotide sequence ID" value="NZ_SOBR01000002.1"/>
</dbReference>
<evidence type="ECO:0000259" key="5">
    <source>
        <dbReference type="SMART" id="SM00892"/>
    </source>
</evidence>
<name>A0A4R7NS67_9GAMM</name>
<accession>A0A4R7NS67</accession>
<feature type="domain" description="DNA/RNA non-specific endonuclease/pyrophosphatase/phosphodiesterase" evidence="5">
    <location>
        <begin position="62"/>
        <end position="256"/>
    </location>
</feature>
<dbReference type="EMBL" id="SOBR01000002">
    <property type="protein sequence ID" value="TDU23737.1"/>
    <property type="molecule type" value="Genomic_DNA"/>
</dbReference>
<dbReference type="GO" id="GO:0046872">
    <property type="term" value="F:metal ion binding"/>
    <property type="evidence" value="ECO:0007669"/>
    <property type="project" value="UniProtKB-KW"/>
</dbReference>
<feature type="domain" description="ENPP1-3/EXOG-like endonuclease/phosphodiesterase" evidence="4">
    <location>
        <begin position="63"/>
        <end position="256"/>
    </location>
</feature>
<dbReference type="InterPro" id="IPR044929">
    <property type="entry name" value="DNA/RNA_non-sp_Endonuclease_sf"/>
</dbReference>
<keyword evidence="3" id="KW-0472">Membrane</keyword>